<dbReference type="EMBL" id="CP000804">
    <property type="protein sequence ID" value="ABU58615.1"/>
    <property type="molecule type" value="Genomic_DNA"/>
</dbReference>
<evidence type="ECO:0000313" key="3">
    <source>
        <dbReference type="EMBL" id="ABU58615.1"/>
    </source>
</evidence>
<dbReference type="KEGG" id="rca:Rcas_2536"/>
<dbReference type="FunFam" id="3.40.50.720:FF:000173">
    <property type="entry name" value="3-oxoacyl-[acyl-carrier protein] reductase"/>
    <property type="match status" value="1"/>
</dbReference>
<comment type="similarity">
    <text evidence="1">Belongs to the short-chain dehydrogenases/reductases (SDR) family.</text>
</comment>
<dbReference type="PANTHER" id="PTHR42879">
    <property type="entry name" value="3-OXOACYL-(ACYL-CARRIER-PROTEIN) REDUCTASE"/>
    <property type="match status" value="1"/>
</dbReference>
<reference evidence="3 4" key="1">
    <citation type="submission" date="2007-08" db="EMBL/GenBank/DDBJ databases">
        <title>Complete sequence of Roseiflexus castenholzii DSM 13941.</title>
        <authorList>
            <consortium name="US DOE Joint Genome Institute"/>
            <person name="Copeland A."/>
            <person name="Lucas S."/>
            <person name="Lapidus A."/>
            <person name="Barry K."/>
            <person name="Glavina del Rio T."/>
            <person name="Dalin E."/>
            <person name="Tice H."/>
            <person name="Pitluck S."/>
            <person name="Thompson L.S."/>
            <person name="Brettin T."/>
            <person name="Bruce D."/>
            <person name="Detter J.C."/>
            <person name="Han C."/>
            <person name="Tapia R."/>
            <person name="Schmutz J."/>
            <person name="Larimer F."/>
            <person name="Land M."/>
            <person name="Hauser L."/>
            <person name="Kyrpides N."/>
            <person name="Mikhailova N."/>
            <person name="Bryant D.A."/>
            <person name="Hanada S."/>
            <person name="Tsukatani Y."/>
            <person name="Richardson P."/>
        </authorList>
    </citation>
    <scope>NUCLEOTIDE SEQUENCE [LARGE SCALE GENOMIC DNA]</scope>
    <source>
        <strain evidence="4">DSM 13941 / HLO8</strain>
    </source>
</reference>
<keyword evidence="4" id="KW-1185">Reference proteome</keyword>
<evidence type="ECO:0000313" key="4">
    <source>
        <dbReference type="Proteomes" id="UP000000263"/>
    </source>
</evidence>
<dbReference type="PANTHER" id="PTHR42879:SF2">
    <property type="entry name" value="3-OXOACYL-[ACYL-CARRIER-PROTEIN] REDUCTASE FABG"/>
    <property type="match status" value="1"/>
</dbReference>
<dbReference type="OrthoDB" id="153550at2"/>
<dbReference type="STRING" id="383372.Rcas_2536"/>
<dbReference type="HOGENOM" id="CLU_010194_1_1_0"/>
<protein>
    <submittedName>
        <fullName evidence="3">Short-chain dehydrogenase/reductase SDR</fullName>
    </submittedName>
</protein>
<dbReference type="GO" id="GO:0016491">
    <property type="term" value="F:oxidoreductase activity"/>
    <property type="evidence" value="ECO:0007669"/>
    <property type="project" value="UniProtKB-KW"/>
</dbReference>
<gene>
    <name evidence="3" type="ordered locus">Rcas_2536</name>
</gene>
<name>A7NM60_ROSCS</name>
<dbReference type="Gene3D" id="3.40.50.720">
    <property type="entry name" value="NAD(P)-binding Rossmann-like Domain"/>
    <property type="match status" value="1"/>
</dbReference>
<dbReference type="Proteomes" id="UP000000263">
    <property type="component" value="Chromosome"/>
</dbReference>
<organism evidence="3 4">
    <name type="scientific">Roseiflexus castenholzii (strain DSM 13941 / HLO8)</name>
    <dbReference type="NCBI Taxonomy" id="383372"/>
    <lineage>
        <taxon>Bacteria</taxon>
        <taxon>Bacillati</taxon>
        <taxon>Chloroflexota</taxon>
        <taxon>Chloroflexia</taxon>
        <taxon>Chloroflexales</taxon>
        <taxon>Roseiflexineae</taxon>
        <taxon>Roseiflexaceae</taxon>
        <taxon>Roseiflexus</taxon>
    </lineage>
</organism>
<dbReference type="InterPro" id="IPR050259">
    <property type="entry name" value="SDR"/>
</dbReference>
<dbReference type="eggNOG" id="COG1028">
    <property type="taxonomic scope" value="Bacteria"/>
</dbReference>
<dbReference type="RefSeq" id="WP_012121039.1">
    <property type="nucleotide sequence ID" value="NC_009767.1"/>
</dbReference>
<dbReference type="InterPro" id="IPR036291">
    <property type="entry name" value="NAD(P)-bd_dom_sf"/>
</dbReference>
<keyword evidence="2" id="KW-0560">Oxidoreductase</keyword>
<dbReference type="Pfam" id="PF13561">
    <property type="entry name" value="adh_short_C2"/>
    <property type="match status" value="1"/>
</dbReference>
<sequence>MDFTDQVAIVIGGSGAIGSAVVKMLAESGARVMAGYHRNAAAAAQVVAACQDTRGDVSAHWVDVRDPQSVETLVGATIEAYGRLDAMVFCAGAMRFTPVEAINVAQWNETLTLHLDGVSNACRAALRRMMRRRYGRVVAVAALHGLAGGPQQADFSAATGGVFGLVRTLAREAAPWNITVNAVAPGLIETPQLATIPAEMRRWGERVIALRRVGKPEEVAAAIVFLASPLASYITGQTLVVDGGWRMAP</sequence>
<accession>A7NM60</accession>
<dbReference type="SUPFAM" id="SSF51735">
    <property type="entry name" value="NAD(P)-binding Rossmann-fold domains"/>
    <property type="match status" value="1"/>
</dbReference>
<dbReference type="AlphaFoldDB" id="A7NM60"/>
<dbReference type="InterPro" id="IPR002347">
    <property type="entry name" value="SDR_fam"/>
</dbReference>
<evidence type="ECO:0000256" key="2">
    <source>
        <dbReference type="ARBA" id="ARBA00023002"/>
    </source>
</evidence>
<evidence type="ECO:0000256" key="1">
    <source>
        <dbReference type="ARBA" id="ARBA00006484"/>
    </source>
</evidence>
<proteinExistence type="inferred from homology"/>
<dbReference type="PRINTS" id="PR00081">
    <property type="entry name" value="GDHRDH"/>
</dbReference>